<sequence>MYNAQNAQGGGQQAGPQDFGGQQSQGGGNNQQGDVTDVDFEEVK</sequence>
<organism evidence="2">
    <name type="scientific">bioreactor metagenome</name>
    <dbReference type="NCBI Taxonomy" id="1076179"/>
    <lineage>
        <taxon>unclassified sequences</taxon>
        <taxon>metagenomes</taxon>
        <taxon>ecological metagenomes</taxon>
    </lineage>
</organism>
<accession>A0A645ITK9</accession>
<evidence type="ECO:0000256" key="1">
    <source>
        <dbReference type="SAM" id="MobiDB-lite"/>
    </source>
</evidence>
<evidence type="ECO:0008006" key="3">
    <source>
        <dbReference type="Google" id="ProtNLM"/>
    </source>
</evidence>
<reference evidence="2" key="1">
    <citation type="submission" date="2019-08" db="EMBL/GenBank/DDBJ databases">
        <authorList>
            <person name="Kucharzyk K."/>
            <person name="Murdoch R.W."/>
            <person name="Higgins S."/>
            <person name="Loffler F."/>
        </authorList>
    </citation>
    <scope>NUCLEOTIDE SEQUENCE</scope>
</reference>
<gene>
    <name evidence="2" type="ORF">SDC9_201900</name>
</gene>
<dbReference type="EMBL" id="VSSQ01122266">
    <property type="protein sequence ID" value="MPN54230.1"/>
    <property type="molecule type" value="Genomic_DNA"/>
</dbReference>
<proteinExistence type="predicted"/>
<dbReference type="AlphaFoldDB" id="A0A645ITK9"/>
<name>A0A645ITK9_9ZZZZ</name>
<evidence type="ECO:0000313" key="2">
    <source>
        <dbReference type="EMBL" id="MPN54230.1"/>
    </source>
</evidence>
<feature type="region of interest" description="Disordered" evidence="1">
    <location>
        <begin position="1"/>
        <end position="44"/>
    </location>
</feature>
<comment type="caution">
    <text evidence="2">The sequence shown here is derived from an EMBL/GenBank/DDBJ whole genome shotgun (WGS) entry which is preliminary data.</text>
</comment>
<protein>
    <recommendedName>
        <fullName evidence="3">Chaperone protein DnaK</fullName>
    </recommendedName>
</protein>